<dbReference type="Gene3D" id="3.40.350.10">
    <property type="entry name" value="Creatinase/prolidase N-terminal domain"/>
    <property type="match status" value="1"/>
</dbReference>
<evidence type="ECO:0000259" key="2">
    <source>
        <dbReference type="Pfam" id="PF01321"/>
    </source>
</evidence>
<dbReference type="InterPro" id="IPR000587">
    <property type="entry name" value="Creatinase_N"/>
</dbReference>
<feature type="domain" description="Peptidase M24" evidence="1">
    <location>
        <begin position="197"/>
        <end position="393"/>
    </location>
</feature>
<dbReference type="PANTHER" id="PTHR46112">
    <property type="entry name" value="AMINOPEPTIDASE"/>
    <property type="match status" value="1"/>
</dbReference>
<name>A0A381W4G9_9ZZZZ</name>
<proteinExistence type="predicted"/>
<dbReference type="PANTHER" id="PTHR46112:SF2">
    <property type="entry name" value="XAA-PRO AMINOPEPTIDASE P-RELATED"/>
    <property type="match status" value="1"/>
</dbReference>
<protein>
    <recommendedName>
        <fullName evidence="4">Peptidase M24 domain-containing protein</fullName>
    </recommendedName>
</protein>
<dbReference type="InterPro" id="IPR029149">
    <property type="entry name" value="Creatin/AminoP/Spt16_N"/>
</dbReference>
<evidence type="ECO:0000259" key="1">
    <source>
        <dbReference type="Pfam" id="PF00557"/>
    </source>
</evidence>
<dbReference type="AlphaFoldDB" id="A0A381W4G9"/>
<evidence type="ECO:0008006" key="4">
    <source>
        <dbReference type="Google" id="ProtNLM"/>
    </source>
</evidence>
<accession>A0A381W4G9</accession>
<dbReference type="SUPFAM" id="SSF53092">
    <property type="entry name" value="Creatinase/prolidase N-terminal domain"/>
    <property type="match status" value="1"/>
</dbReference>
<organism evidence="3">
    <name type="scientific">marine metagenome</name>
    <dbReference type="NCBI Taxonomy" id="408172"/>
    <lineage>
        <taxon>unclassified sequences</taxon>
        <taxon>metagenomes</taxon>
        <taxon>ecological metagenomes</taxon>
    </lineage>
</organism>
<dbReference type="InterPro" id="IPR050659">
    <property type="entry name" value="Peptidase_M24B"/>
</dbReference>
<gene>
    <name evidence="3" type="ORF">METZ01_LOCUS100289</name>
</gene>
<dbReference type="InterPro" id="IPR036005">
    <property type="entry name" value="Creatinase/aminopeptidase-like"/>
</dbReference>
<evidence type="ECO:0000313" key="3">
    <source>
        <dbReference type="EMBL" id="SVA47435.1"/>
    </source>
</evidence>
<dbReference type="Pfam" id="PF01321">
    <property type="entry name" value="Creatinase_N"/>
    <property type="match status" value="1"/>
</dbReference>
<dbReference type="InterPro" id="IPR000994">
    <property type="entry name" value="Pept_M24"/>
</dbReference>
<feature type="domain" description="Creatinase N-terminal" evidence="2">
    <location>
        <begin position="6"/>
        <end position="94"/>
    </location>
</feature>
<sequence length="410" mass="45587">MLLNRSRAKDILEREKLDGLIAQLPINVYYLSDYWGLFNTTGGYDAAYFALLPRDEQQPAGLVLPALEVRRIETKSTWMPNIFGYSSPEADTVLRDGTAKGLDYRGWPSREGAQLGDLERRWVDIVARLGSAMSANAFWALVSAIKAAGLETARMATDEPRLAGWLAACGLDRISCHYRVDLFNELRLIKTPDEIDLLKKAARCNETALLAATDAMVEHITWKELENVYMISMAGQGGRGVYLNCGVGELPGGHIRRDEPVMFDALGQFEHYHGDFGRCAVLGEPTTEHRQRHRAICTGWEVAQEYLKPGIRYSELSAAVGKAVRREGFSGFRYPVVHSLGLEHTDDPKPAGVQPQDKPDQVLQKDMVVNVDMPHTEIGWGSVHMEDTVVITNNGCQRLASADSSLRIID</sequence>
<dbReference type="EMBL" id="UINC01010684">
    <property type="protein sequence ID" value="SVA47435.1"/>
    <property type="molecule type" value="Genomic_DNA"/>
</dbReference>
<reference evidence="3" key="1">
    <citation type="submission" date="2018-05" db="EMBL/GenBank/DDBJ databases">
        <authorList>
            <person name="Lanie J.A."/>
            <person name="Ng W.-L."/>
            <person name="Kazmierczak K.M."/>
            <person name="Andrzejewski T.M."/>
            <person name="Davidsen T.M."/>
            <person name="Wayne K.J."/>
            <person name="Tettelin H."/>
            <person name="Glass J.I."/>
            <person name="Rusch D."/>
            <person name="Podicherti R."/>
            <person name="Tsui H.-C.T."/>
            <person name="Winkler M.E."/>
        </authorList>
    </citation>
    <scope>NUCLEOTIDE SEQUENCE</scope>
</reference>
<dbReference type="Gene3D" id="3.90.230.10">
    <property type="entry name" value="Creatinase/methionine aminopeptidase superfamily"/>
    <property type="match status" value="1"/>
</dbReference>
<dbReference type="SUPFAM" id="SSF55920">
    <property type="entry name" value="Creatinase/aminopeptidase"/>
    <property type="match status" value="1"/>
</dbReference>
<dbReference type="Pfam" id="PF00557">
    <property type="entry name" value="Peptidase_M24"/>
    <property type="match status" value="1"/>
</dbReference>
<dbReference type="CDD" id="cd01066">
    <property type="entry name" value="APP_MetAP"/>
    <property type="match status" value="1"/>
</dbReference>